<keyword evidence="2" id="KW-0378">Hydrolase</keyword>
<comment type="caution">
    <text evidence="2">The sequence shown here is derived from an EMBL/GenBank/DDBJ whole genome shotgun (WGS) entry which is preliminary data.</text>
</comment>
<dbReference type="InterPro" id="IPR000073">
    <property type="entry name" value="AB_hydrolase_1"/>
</dbReference>
<dbReference type="InterPro" id="IPR050266">
    <property type="entry name" value="AB_hydrolase_sf"/>
</dbReference>
<dbReference type="Pfam" id="PF00561">
    <property type="entry name" value="Abhydrolase_1"/>
    <property type="match status" value="1"/>
</dbReference>
<organism evidence="2 3">
    <name type="scientific">Streptomyces dubilierae</name>
    <dbReference type="NCBI Taxonomy" id="3075533"/>
    <lineage>
        <taxon>Bacteria</taxon>
        <taxon>Bacillati</taxon>
        <taxon>Actinomycetota</taxon>
        <taxon>Actinomycetes</taxon>
        <taxon>Kitasatosporales</taxon>
        <taxon>Streptomycetaceae</taxon>
        <taxon>Streptomyces</taxon>
    </lineage>
</organism>
<dbReference type="InterPro" id="IPR029058">
    <property type="entry name" value="AB_hydrolase_fold"/>
</dbReference>
<accession>A0ABU2P209</accession>
<name>A0ABU2P209_9ACTN</name>
<dbReference type="PANTHER" id="PTHR43798">
    <property type="entry name" value="MONOACYLGLYCEROL LIPASE"/>
    <property type="match status" value="1"/>
</dbReference>
<dbReference type="Gene3D" id="3.40.50.1820">
    <property type="entry name" value="alpha/beta hydrolase"/>
    <property type="match status" value="1"/>
</dbReference>
<dbReference type="RefSeq" id="WP_311678419.1">
    <property type="nucleotide sequence ID" value="NZ_JAVREU010000001.1"/>
</dbReference>
<keyword evidence="3" id="KW-1185">Reference proteome</keyword>
<proteinExistence type="predicted"/>
<evidence type="ECO:0000313" key="2">
    <source>
        <dbReference type="EMBL" id="MDT0386181.1"/>
    </source>
</evidence>
<feature type="domain" description="AB hydrolase-1" evidence="1">
    <location>
        <begin position="53"/>
        <end position="283"/>
    </location>
</feature>
<dbReference type="PANTHER" id="PTHR43798:SF33">
    <property type="entry name" value="HYDROLASE, PUTATIVE (AFU_ORTHOLOGUE AFUA_2G14860)-RELATED"/>
    <property type="match status" value="1"/>
</dbReference>
<sequence>MTFVGHSNPHLNQGEHTAEINGFTLHYTVRGAGPVLLFPSPGWGPAVGSYIPMPGLEERCTVVYFDTRHSGKSSGPEDPGQYTLEHFVADIDALRIHLAQDRVFLAGHSGGGHQVLAYGIAHGDRLLGIIAIDAIIAADDVRMGEMMRRINERRTQPFYLEHPAYIDNAMALMSGTGAGTQPTIEQVLDATGAFYFHDPKLAADAFAAMEFDDQVLAYTQASGFQSRNLLPELPRITAPTLLIYGDDDFQCDPVSQGERAHAVLPTSQLEILAGAGHMPWIEQPALFAAACDAWLERVQA</sequence>
<dbReference type="GO" id="GO:0016787">
    <property type="term" value="F:hydrolase activity"/>
    <property type="evidence" value="ECO:0007669"/>
    <property type="project" value="UniProtKB-KW"/>
</dbReference>
<dbReference type="EMBL" id="JAVREU010000001">
    <property type="protein sequence ID" value="MDT0386181.1"/>
    <property type="molecule type" value="Genomic_DNA"/>
</dbReference>
<dbReference type="Proteomes" id="UP001183586">
    <property type="component" value="Unassembled WGS sequence"/>
</dbReference>
<dbReference type="SUPFAM" id="SSF53474">
    <property type="entry name" value="alpha/beta-Hydrolases"/>
    <property type="match status" value="1"/>
</dbReference>
<evidence type="ECO:0000313" key="3">
    <source>
        <dbReference type="Proteomes" id="UP001183586"/>
    </source>
</evidence>
<gene>
    <name evidence="2" type="ORF">RM641_01980</name>
</gene>
<protein>
    <submittedName>
        <fullName evidence="2">Alpha/beta hydrolase</fullName>
    </submittedName>
</protein>
<reference evidence="3" key="1">
    <citation type="submission" date="2023-07" db="EMBL/GenBank/DDBJ databases">
        <title>30 novel species of actinomycetes from the DSMZ collection.</title>
        <authorList>
            <person name="Nouioui I."/>
        </authorList>
    </citation>
    <scope>NUCLEOTIDE SEQUENCE [LARGE SCALE GENOMIC DNA]</scope>
    <source>
        <strain evidence="3">DSM 41921</strain>
    </source>
</reference>
<evidence type="ECO:0000259" key="1">
    <source>
        <dbReference type="Pfam" id="PF00561"/>
    </source>
</evidence>